<gene>
    <name evidence="11" type="ORF">EHS25_001100</name>
</gene>
<dbReference type="PANTHER" id="PTHR30574">
    <property type="entry name" value="INNER MEMBRANE PROTEIN YEDE"/>
    <property type="match status" value="1"/>
</dbReference>
<accession>A0A427YH64</accession>
<evidence type="ECO:0008006" key="13">
    <source>
        <dbReference type="Google" id="ProtNLM"/>
    </source>
</evidence>
<reference evidence="11 12" key="1">
    <citation type="submission" date="2018-11" db="EMBL/GenBank/DDBJ databases">
        <title>Genome sequence of Saitozyma podzolica DSM 27192.</title>
        <authorList>
            <person name="Aliyu H."/>
            <person name="Gorte O."/>
            <person name="Ochsenreither K."/>
        </authorList>
    </citation>
    <scope>NUCLEOTIDE SEQUENCE [LARGE SCALE GENOMIC DNA]</scope>
    <source>
        <strain evidence="11 12">DSM 27192</strain>
    </source>
</reference>
<feature type="transmembrane region" description="Helical" evidence="9">
    <location>
        <begin position="279"/>
        <end position="296"/>
    </location>
</feature>
<dbReference type="AlphaFoldDB" id="A0A427YH64"/>
<sequence>MFTPLETASGALLLFAASSTLLSDTGRVLGVSGFIEGALWSAPREKRIRADDISGTATPAVLPPTSSTRIENGENGKGESNGHANGSNGAAVDESKALIDRVDSVGRVGETVGGWRRAVLQGMLLAPLVANVTGLVGVMPDQGLGVWEKMSPGRLAVAGLLVGLGSRLGSGCTSGHMLCGLSRIHPLSVAATFTFFPIAVLTANLVPASPPLPAPFPDNFDGSSLSSWTSLLPPLSHVPGLVLPIGIYSVLQLALGSYVRSRSLQSNRDVPSFIKRLPYLLSGLVFGLGLQLSGMANPAKVLGFLTFPNWSTFDPSLSLVLVFAVLPNALHWYTLNQRFAAREQAPAPAYPWEKWSIPTRKDIDWRLIVGAAIFGVGWGLAGVCPGPAVVGLGAALAGGTKAVGAIRGVLTFGAAMVGGMQLARTI</sequence>
<evidence type="ECO:0000256" key="9">
    <source>
        <dbReference type="SAM" id="Phobius"/>
    </source>
</evidence>
<comment type="subcellular location">
    <subcellularLocation>
        <location evidence="1">Cell inner membrane</location>
        <topology evidence="1">Multi-pass membrane protein</topology>
    </subcellularLocation>
</comment>
<feature type="transmembrane region" description="Helical" evidence="9">
    <location>
        <begin position="187"/>
        <end position="206"/>
    </location>
</feature>
<dbReference type="Pfam" id="PF20398">
    <property type="entry name" value="DUF6691"/>
    <property type="match status" value="1"/>
</dbReference>
<dbReference type="OrthoDB" id="10254418at2759"/>
<evidence type="ECO:0000256" key="6">
    <source>
        <dbReference type="ARBA" id="ARBA00022989"/>
    </source>
</evidence>
<evidence type="ECO:0000313" key="12">
    <source>
        <dbReference type="Proteomes" id="UP000279259"/>
    </source>
</evidence>
<dbReference type="InterPro" id="IPR007272">
    <property type="entry name" value="Sulf_transp_TsuA/YedE"/>
</dbReference>
<keyword evidence="4" id="KW-0997">Cell inner membrane</keyword>
<keyword evidence="7 9" id="KW-0472">Membrane</keyword>
<organism evidence="11 12">
    <name type="scientific">Saitozyma podzolica</name>
    <dbReference type="NCBI Taxonomy" id="1890683"/>
    <lineage>
        <taxon>Eukaryota</taxon>
        <taxon>Fungi</taxon>
        <taxon>Dikarya</taxon>
        <taxon>Basidiomycota</taxon>
        <taxon>Agaricomycotina</taxon>
        <taxon>Tremellomycetes</taxon>
        <taxon>Tremellales</taxon>
        <taxon>Trimorphomycetaceae</taxon>
        <taxon>Saitozyma</taxon>
    </lineage>
</organism>
<keyword evidence="2" id="KW-0813">Transport</keyword>
<feature type="chain" id="PRO_5019481953" description="Sulphur transport domain-containing protein" evidence="10">
    <location>
        <begin position="31"/>
        <end position="426"/>
    </location>
</feature>
<comment type="caution">
    <text evidence="11">The sequence shown here is derived from an EMBL/GenBank/DDBJ whole genome shotgun (WGS) entry which is preliminary data.</text>
</comment>
<dbReference type="EMBL" id="RSCD01000010">
    <property type="protein sequence ID" value="RSH90495.1"/>
    <property type="molecule type" value="Genomic_DNA"/>
</dbReference>
<feature type="transmembrane region" description="Helical" evidence="9">
    <location>
        <begin position="118"/>
        <end position="139"/>
    </location>
</feature>
<keyword evidence="3" id="KW-1003">Cell membrane</keyword>
<dbReference type="Proteomes" id="UP000279259">
    <property type="component" value="Unassembled WGS sequence"/>
</dbReference>
<feature type="region of interest" description="Disordered" evidence="8">
    <location>
        <begin position="54"/>
        <end position="90"/>
    </location>
</feature>
<evidence type="ECO:0000256" key="10">
    <source>
        <dbReference type="SAM" id="SignalP"/>
    </source>
</evidence>
<evidence type="ECO:0000256" key="7">
    <source>
        <dbReference type="ARBA" id="ARBA00023136"/>
    </source>
</evidence>
<name>A0A427YH64_9TREE</name>
<evidence type="ECO:0000256" key="3">
    <source>
        <dbReference type="ARBA" id="ARBA00022475"/>
    </source>
</evidence>
<dbReference type="PANTHER" id="PTHR30574:SF1">
    <property type="entry name" value="SULPHUR TRANSPORT DOMAIN-CONTAINING PROTEIN"/>
    <property type="match status" value="1"/>
</dbReference>
<dbReference type="GO" id="GO:0005886">
    <property type="term" value="C:plasma membrane"/>
    <property type="evidence" value="ECO:0007669"/>
    <property type="project" value="UniProtKB-SubCell"/>
</dbReference>
<dbReference type="InterPro" id="IPR046513">
    <property type="entry name" value="DUF6691"/>
</dbReference>
<feature type="transmembrane region" description="Helical" evidence="9">
    <location>
        <begin position="367"/>
        <end position="390"/>
    </location>
</feature>
<keyword evidence="12" id="KW-1185">Reference proteome</keyword>
<feature type="transmembrane region" description="Helical" evidence="9">
    <location>
        <begin position="241"/>
        <end position="259"/>
    </location>
</feature>
<feature type="signal peptide" evidence="10">
    <location>
        <begin position="1"/>
        <end position="30"/>
    </location>
</feature>
<evidence type="ECO:0000256" key="2">
    <source>
        <dbReference type="ARBA" id="ARBA00022448"/>
    </source>
</evidence>
<feature type="transmembrane region" description="Helical" evidence="9">
    <location>
        <begin position="402"/>
        <end position="423"/>
    </location>
</feature>
<evidence type="ECO:0000256" key="1">
    <source>
        <dbReference type="ARBA" id="ARBA00004429"/>
    </source>
</evidence>
<keyword evidence="10" id="KW-0732">Signal</keyword>
<keyword evidence="6 9" id="KW-1133">Transmembrane helix</keyword>
<proteinExistence type="predicted"/>
<evidence type="ECO:0000256" key="8">
    <source>
        <dbReference type="SAM" id="MobiDB-lite"/>
    </source>
</evidence>
<evidence type="ECO:0000313" key="11">
    <source>
        <dbReference type="EMBL" id="RSH90495.1"/>
    </source>
</evidence>
<protein>
    <recommendedName>
        <fullName evidence="13">Sulphur transport domain-containing protein</fullName>
    </recommendedName>
</protein>
<evidence type="ECO:0000256" key="4">
    <source>
        <dbReference type="ARBA" id="ARBA00022519"/>
    </source>
</evidence>
<feature type="transmembrane region" description="Helical" evidence="9">
    <location>
        <begin position="316"/>
        <end position="335"/>
    </location>
</feature>
<evidence type="ECO:0000256" key="5">
    <source>
        <dbReference type="ARBA" id="ARBA00022692"/>
    </source>
</evidence>
<keyword evidence="5 9" id="KW-0812">Transmembrane</keyword>